<organism evidence="1 2">
    <name type="scientific">Aegilops tauschii subsp. strangulata</name>
    <name type="common">Goatgrass</name>
    <dbReference type="NCBI Taxonomy" id="200361"/>
    <lineage>
        <taxon>Eukaryota</taxon>
        <taxon>Viridiplantae</taxon>
        <taxon>Streptophyta</taxon>
        <taxon>Embryophyta</taxon>
        <taxon>Tracheophyta</taxon>
        <taxon>Spermatophyta</taxon>
        <taxon>Magnoliopsida</taxon>
        <taxon>Liliopsida</taxon>
        <taxon>Poales</taxon>
        <taxon>Poaceae</taxon>
        <taxon>BOP clade</taxon>
        <taxon>Pooideae</taxon>
        <taxon>Triticodae</taxon>
        <taxon>Triticeae</taxon>
        <taxon>Triticinae</taxon>
        <taxon>Aegilops</taxon>
    </lineage>
</organism>
<evidence type="ECO:0000313" key="2">
    <source>
        <dbReference type="Proteomes" id="UP000015105"/>
    </source>
</evidence>
<accession>A0A453KNP3</accession>
<reference evidence="1" key="4">
    <citation type="submission" date="2019-03" db="UniProtKB">
        <authorList>
            <consortium name="EnsemblPlants"/>
        </authorList>
    </citation>
    <scope>IDENTIFICATION</scope>
</reference>
<proteinExistence type="predicted"/>
<reference evidence="1" key="3">
    <citation type="journal article" date="2017" name="Nature">
        <title>Genome sequence of the progenitor of the wheat D genome Aegilops tauschii.</title>
        <authorList>
            <person name="Luo M.C."/>
            <person name="Gu Y.Q."/>
            <person name="Puiu D."/>
            <person name="Wang H."/>
            <person name="Twardziok S.O."/>
            <person name="Deal K.R."/>
            <person name="Huo N."/>
            <person name="Zhu T."/>
            <person name="Wang L."/>
            <person name="Wang Y."/>
            <person name="McGuire P.E."/>
            <person name="Liu S."/>
            <person name="Long H."/>
            <person name="Ramasamy R.K."/>
            <person name="Rodriguez J.C."/>
            <person name="Van S.L."/>
            <person name="Yuan L."/>
            <person name="Wang Z."/>
            <person name="Xia Z."/>
            <person name="Xiao L."/>
            <person name="Anderson O.D."/>
            <person name="Ouyang S."/>
            <person name="Liang Y."/>
            <person name="Zimin A.V."/>
            <person name="Pertea G."/>
            <person name="Qi P."/>
            <person name="Bennetzen J.L."/>
            <person name="Dai X."/>
            <person name="Dawson M.W."/>
            <person name="Muller H.G."/>
            <person name="Kugler K."/>
            <person name="Rivarola-Duarte L."/>
            <person name="Spannagl M."/>
            <person name="Mayer K.F.X."/>
            <person name="Lu F.H."/>
            <person name="Bevan M.W."/>
            <person name="Leroy P."/>
            <person name="Li P."/>
            <person name="You F.M."/>
            <person name="Sun Q."/>
            <person name="Liu Z."/>
            <person name="Lyons E."/>
            <person name="Wicker T."/>
            <person name="Salzberg S.L."/>
            <person name="Devos K.M."/>
            <person name="Dvorak J."/>
        </authorList>
    </citation>
    <scope>NUCLEOTIDE SEQUENCE [LARGE SCALE GENOMIC DNA]</scope>
    <source>
        <strain evidence="1">cv. AL8/78</strain>
    </source>
</reference>
<dbReference type="AlphaFoldDB" id="A0A453KNP3"/>
<dbReference type="Proteomes" id="UP000015105">
    <property type="component" value="Chromosome 5D"/>
</dbReference>
<evidence type="ECO:0000313" key="1">
    <source>
        <dbReference type="EnsemblPlants" id="AET5Gv20464700.45"/>
    </source>
</evidence>
<protein>
    <submittedName>
        <fullName evidence="1">Uncharacterized protein</fullName>
    </submittedName>
</protein>
<reference evidence="2" key="1">
    <citation type="journal article" date="2014" name="Science">
        <title>Ancient hybridizations among the ancestral genomes of bread wheat.</title>
        <authorList>
            <consortium name="International Wheat Genome Sequencing Consortium,"/>
            <person name="Marcussen T."/>
            <person name="Sandve S.R."/>
            <person name="Heier L."/>
            <person name="Spannagl M."/>
            <person name="Pfeifer M."/>
            <person name="Jakobsen K.S."/>
            <person name="Wulff B.B."/>
            <person name="Steuernagel B."/>
            <person name="Mayer K.F."/>
            <person name="Olsen O.A."/>
        </authorList>
    </citation>
    <scope>NUCLEOTIDE SEQUENCE [LARGE SCALE GENOMIC DNA]</scope>
    <source>
        <strain evidence="2">cv. AL8/78</strain>
    </source>
</reference>
<dbReference type="Gramene" id="AET5Gv20464700.45">
    <property type="protein sequence ID" value="AET5Gv20464700.45"/>
    <property type="gene ID" value="AET5Gv20464700"/>
</dbReference>
<reference evidence="2" key="2">
    <citation type="journal article" date="2017" name="Nat. Plants">
        <title>The Aegilops tauschii genome reveals multiple impacts of transposons.</title>
        <authorList>
            <person name="Zhao G."/>
            <person name="Zou C."/>
            <person name="Li K."/>
            <person name="Wang K."/>
            <person name="Li T."/>
            <person name="Gao L."/>
            <person name="Zhang X."/>
            <person name="Wang H."/>
            <person name="Yang Z."/>
            <person name="Liu X."/>
            <person name="Jiang W."/>
            <person name="Mao L."/>
            <person name="Kong X."/>
            <person name="Jiao Y."/>
            <person name="Jia J."/>
        </authorList>
    </citation>
    <scope>NUCLEOTIDE SEQUENCE [LARGE SCALE GENOMIC DNA]</scope>
    <source>
        <strain evidence="2">cv. AL8/78</strain>
    </source>
</reference>
<reference evidence="1" key="5">
    <citation type="journal article" date="2021" name="G3 (Bethesda)">
        <title>Aegilops tauschii genome assembly Aet v5.0 features greater sequence contiguity and improved annotation.</title>
        <authorList>
            <person name="Wang L."/>
            <person name="Zhu T."/>
            <person name="Rodriguez J.C."/>
            <person name="Deal K.R."/>
            <person name="Dubcovsky J."/>
            <person name="McGuire P.E."/>
            <person name="Lux T."/>
            <person name="Spannagl M."/>
            <person name="Mayer K.F.X."/>
            <person name="Baldrich P."/>
            <person name="Meyers B.C."/>
            <person name="Huo N."/>
            <person name="Gu Y.Q."/>
            <person name="Zhou H."/>
            <person name="Devos K.M."/>
            <person name="Bennetzen J.L."/>
            <person name="Unver T."/>
            <person name="Budak H."/>
            <person name="Gulick P.J."/>
            <person name="Galiba G."/>
            <person name="Kalapos B."/>
            <person name="Nelson D.R."/>
            <person name="Li P."/>
            <person name="You F.M."/>
            <person name="Luo M.C."/>
            <person name="Dvorak J."/>
        </authorList>
    </citation>
    <scope>NUCLEOTIDE SEQUENCE [LARGE SCALE GENOMIC DNA]</scope>
    <source>
        <strain evidence="1">cv. AL8/78</strain>
    </source>
</reference>
<name>A0A453KNP3_AEGTS</name>
<dbReference type="EnsemblPlants" id="AET5Gv20464700.45">
    <property type="protein sequence ID" value="AET5Gv20464700.45"/>
    <property type="gene ID" value="AET5Gv20464700"/>
</dbReference>
<sequence>MPRSRRTSRTSCSTAELPWSCSLCDLPSPQLCVRD</sequence>
<keyword evidence="2" id="KW-1185">Reference proteome</keyword>